<keyword evidence="2" id="KW-1185">Reference proteome</keyword>
<gene>
    <name evidence="1" type="ORF">J4N46_06770</name>
</gene>
<dbReference type="Proteomes" id="UP000681610">
    <property type="component" value="Unassembled WGS sequence"/>
</dbReference>
<name>A0ABS3PXS4_9FLAO</name>
<evidence type="ECO:0000313" key="1">
    <source>
        <dbReference type="EMBL" id="MBO1884123.1"/>
    </source>
</evidence>
<sequence>METITTKKRLYHPPMVKSIEKEQEDDFYYELSAEDIQKIEIGREQCRIGMTISSEELQKETREKYGNKMVI</sequence>
<organism evidence="1 2">
    <name type="scientific">Capnocytophaga bilenii</name>
    <dbReference type="NCBI Taxonomy" id="2819369"/>
    <lineage>
        <taxon>Bacteria</taxon>
        <taxon>Pseudomonadati</taxon>
        <taxon>Bacteroidota</taxon>
        <taxon>Flavobacteriia</taxon>
        <taxon>Flavobacteriales</taxon>
        <taxon>Flavobacteriaceae</taxon>
        <taxon>Capnocytophaga</taxon>
    </lineage>
</organism>
<dbReference type="RefSeq" id="WP_208058668.1">
    <property type="nucleotide sequence ID" value="NZ_JAGDYP010000004.1"/>
</dbReference>
<proteinExistence type="predicted"/>
<comment type="caution">
    <text evidence="1">The sequence shown here is derived from an EMBL/GenBank/DDBJ whole genome shotgun (WGS) entry which is preliminary data.</text>
</comment>
<accession>A0ABS3PXS4</accession>
<protein>
    <submittedName>
        <fullName evidence="1">Uncharacterized protein</fullName>
    </submittedName>
</protein>
<dbReference type="EMBL" id="JAGDYP010000004">
    <property type="protein sequence ID" value="MBO1884123.1"/>
    <property type="molecule type" value="Genomic_DNA"/>
</dbReference>
<reference evidence="1 2" key="1">
    <citation type="submission" date="2021-03" db="EMBL/GenBank/DDBJ databases">
        <title>Isolation and description of Capnocytophaga bilenii sp. nov., a novel Capnocytophaga species, isolated from a gingivitis subject.</title>
        <authorList>
            <person name="Antezack A."/>
            <person name="Monnet-Corti V."/>
            <person name="La Scola B."/>
        </authorList>
    </citation>
    <scope>NUCLEOTIDE SEQUENCE [LARGE SCALE GENOMIC DNA]</scope>
    <source>
        <strain evidence="1 2">Marseille-Q4570</strain>
    </source>
</reference>
<evidence type="ECO:0000313" key="2">
    <source>
        <dbReference type="Proteomes" id="UP000681610"/>
    </source>
</evidence>